<evidence type="ECO:0000259" key="10">
    <source>
        <dbReference type="Pfam" id="PF00117"/>
    </source>
</evidence>
<dbReference type="EC" id="6.3.4.2" evidence="3"/>
<dbReference type="GO" id="GO:0044210">
    <property type="term" value="P:'de novo' CTP biosynthetic process"/>
    <property type="evidence" value="ECO:0007669"/>
    <property type="project" value="UniProtKB-UniPathway"/>
</dbReference>
<keyword evidence="7" id="KW-0315">Glutamine amidotransferase</keyword>
<dbReference type="FunFam" id="3.40.50.880:FF:000002">
    <property type="entry name" value="CTP synthase"/>
    <property type="match status" value="1"/>
</dbReference>
<dbReference type="Pfam" id="PF06418">
    <property type="entry name" value="CTP_synth_N"/>
    <property type="match status" value="1"/>
</dbReference>
<dbReference type="InterPro" id="IPR027417">
    <property type="entry name" value="P-loop_NTPase"/>
</dbReference>
<dbReference type="CDD" id="cd01746">
    <property type="entry name" value="GATase1_CTP_Synthase"/>
    <property type="match status" value="1"/>
</dbReference>
<evidence type="ECO:0000256" key="1">
    <source>
        <dbReference type="ARBA" id="ARBA00005171"/>
    </source>
</evidence>
<gene>
    <name evidence="12" type="ORF">LCMiAC01_05180</name>
</gene>
<dbReference type="InterPro" id="IPR004468">
    <property type="entry name" value="CTP_synthase"/>
</dbReference>
<dbReference type="Pfam" id="PF00117">
    <property type="entry name" value="GATase"/>
    <property type="match status" value="1"/>
</dbReference>
<accession>A0A481Z371</accession>
<name>A0A481Z371_9VIRU</name>
<dbReference type="GO" id="GO:0019856">
    <property type="term" value="P:pyrimidine nucleobase biosynthetic process"/>
    <property type="evidence" value="ECO:0007669"/>
    <property type="project" value="TreeGrafter"/>
</dbReference>
<evidence type="ECO:0000256" key="5">
    <source>
        <dbReference type="ARBA" id="ARBA00022741"/>
    </source>
</evidence>
<dbReference type="FunFam" id="3.40.50.300:FF:000207">
    <property type="entry name" value="CTP synthase"/>
    <property type="match status" value="1"/>
</dbReference>
<dbReference type="Gene3D" id="3.40.50.880">
    <property type="match status" value="1"/>
</dbReference>
<sequence>MKYIIITGGVISGLGKGITSSSIGLLLKSRGINVTAIKIDPYLNIDAGTMSPFEHGECYVLSDGGEGDLDLGNYERFVGLELTRDHNITTGKIYQNVITKERAGKYLGKTVQIVPHITNEIQEWISKVSLLPVDDDNNVPNVCLVEIGGTIGDMETAPFIEAIRQMSQNDHHQFCFVHVSLIVTAGLELKTKPTQHSVAALRKLGIFPNFLVLRTPQILNSKQLKKLNIFCQVPEDHIISNINVPNIYYVPAVFKEQHICDKISKVLNIKYKHDYKLNDYYKIIKYFNSNLRKIKLVIAGKYLGSNDTYLSLIRAIEHASFTVGVCVEISWLDAEDVEKQDENALRMLGECNGVIIPGGFGERGINGKIIVANYVRIKKIPLLGICLGMQIMVVEFAKHIGLDADSTEWNPKTPNPVIDILPGQTGIMGGTMRIGNYTTQLKDKFKVQQLYGTNEIIERHRHRYEVNNKYVDILEKNGLHFIGTSNNGKLMEIIELEDHPYYIGTQYHGEFKSRYNKPHPLFVGLLQATIK</sequence>
<comment type="pathway">
    <text evidence="1">Pyrimidine metabolism; CTP biosynthesis via de novo pathway; CTP from UDP: step 2/2.</text>
</comment>
<evidence type="ECO:0000259" key="11">
    <source>
        <dbReference type="Pfam" id="PF06418"/>
    </source>
</evidence>
<proteinExistence type="inferred from homology"/>
<dbReference type="SUPFAM" id="SSF52540">
    <property type="entry name" value="P-loop containing nucleoside triphosphate hydrolases"/>
    <property type="match status" value="1"/>
</dbReference>
<evidence type="ECO:0000256" key="3">
    <source>
        <dbReference type="ARBA" id="ARBA00012291"/>
    </source>
</evidence>
<dbReference type="InterPro" id="IPR029062">
    <property type="entry name" value="Class_I_gatase-like"/>
</dbReference>
<dbReference type="InterPro" id="IPR033828">
    <property type="entry name" value="GATase1_CTP_Synthase"/>
</dbReference>
<protein>
    <recommendedName>
        <fullName evidence="3">CTP synthase (glutamine hydrolyzing)</fullName>
        <ecNumber evidence="3">6.3.4.2</ecNumber>
    </recommendedName>
</protein>
<keyword evidence="4" id="KW-0436">Ligase</keyword>
<dbReference type="CDD" id="cd03113">
    <property type="entry name" value="CTPS_N"/>
    <property type="match status" value="1"/>
</dbReference>
<evidence type="ECO:0000313" key="12">
    <source>
        <dbReference type="EMBL" id="QBK88836.1"/>
    </source>
</evidence>
<organism evidence="12">
    <name type="scientific">Mimivirus LCMiAC01</name>
    <dbReference type="NCBI Taxonomy" id="2506608"/>
    <lineage>
        <taxon>Viruses</taxon>
        <taxon>Varidnaviria</taxon>
        <taxon>Bamfordvirae</taxon>
        <taxon>Nucleocytoviricota</taxon>
        <taxon>Megaviricetes</taxon>
        <taxon>Imitervirales</taxon>
        <taxon>Mimiviridae</taxon>
        <taxon>Klosneuvirinae</taxon>
    </lineage>
</organism>
<dbReference type="PROSITE" id="PS51273">
    <property type="entry name" value="GATASE_TYPE_1"/>
    <property type="match status" value="1"/>
</dbReference>
<dbReference type="NCBIfam" id="TIGR00337">
    <property type="entry name" value="PyrG"/>
    <property type="match status" value="1"/>
</dbReference>
<evidence type="ECO:0000256" key="2">
    <source>
        <dbReference type="ARBA" id="ARBA00007533"/>
    </source>
</evidence>
<dbReference type="PANTHER" id="PTHR11550:SF0">
    <property type="entry name" value="CTP SYNTHASE-RELATED"/>
    <property type="match status" value="1"/>
</dbReference>
<feature type="domain" description="CTP synthase N-terminal" evidence="11">
    <location>
        <begin position="2"/>
        <end position="269"/>
    </location>
</feature>
<dbReference type="NCBIfam" id="NF003792">
    <property type="entry name" value="PRK05380.1"/>
    <property type="match status" value="1"/>
</dbReference>
<evidence type="ECO:0000256" key="8">
    <source>
        <dbReference type="ARBA" id="ARBA00022975"/>
    </source>
</evidence>
<dbReference type="PANTHER" id="PTHR11550">
    <property type="entry name" value="CTP SYNTHASE"/>
    <property type="match status" value="1"/>
</dbReference>
<dbReference type="UniPathway" id="UPA00159">
    <property type="reaction ID" value="UER00277"/>
</dbReference>
<comment type="catalytic activity">
    <reaction evidence="9">
        <text>UTP + L-glutamine + ATP + H2O = CTP + L-glutamate + ADP + phosphate + 2 H(+)</text>
        <dbReference type="Rhea" id="RHEA:26426"/>
        <dbReference type="ChEBI" id="CHEBI:15377"/>
        <dbReference type="ChEBI" id="CHEBI:15378"/>
        <dbReference type="ChEBI" id="CHEBI:29985"/>
        <dbReference type="ChEBI" id="CHEBI:30616"/>
        <dbReference type="ChEBI" id="CHEBI:37563"/>
        <dbReference type="ChEBI" id="CHEBI:43474"/>
        <dbReference type="ChEBI" id="CHEBI:46398"/>
        <dbReference type="ChEBI" id="CHEBI:58359"/>
        <dbReference type="ChEBI" id="CHEBI:456216"/>
        <dbReference type="EC" id="6.3.4.2"/>
    </reaction>
</comment>
<dbReference type="Gene3D" id="3.40.50.300">
    <property type="entry name" value="P-loop containing nucleotide triphosphate hydrolases"/>
    <property type="match status" value="1"/>
</dbReference>
<dbReference type="InterPro" id="IPR017926">
    <property type="entry name" value="GATASE"/>
</dbReference>
<dbReference type="InterPro" id="IPR017456">
    <property type="entry name" value="CTP_synthase_N"/>
</dbReference>
<evidence type="ECO:0000256" key="9">
    <source>
        <dbReference type="ARBA" id="ARBA00047781"/>
    </source>
</evidence>
<dbReference type="GO" id="GO:0042802">
    <property type="term" value="F:identical protein binding"/>
    <property type="evidence" value="ECO:0007669"/>
    <property type="project" value="TreeGrafter"/>
</dbReference>
<evidence type="ECO:0000256" key="6">
    <source>
        <dbReference type="ARBA" id="ARBA00022840"/>
    </source>
</evidence>
<dbReference type="GO" id="GO:0005524">
    <property type="term" value="F:ATP binding"/>
    <property type="evidence" value="ECO:0007669"/>
    <property type="project" value="UniProtKB-KW"/>
</dbReference>
<dbReference type="SUPFAM" id="SSF52317">
    <property type="entry name" value="Class I glutamine amidotransferase-like"/>
    <property type="match status" value="1"/>
</dbReference>
<dbReference type="GO" id="GO:0003883">
    <property type="term" value="F:CTP synthase activity"/>
    <property type="evidence" value="ECO:0007669"/>
    <property type="project" value="UniProtKB-EC"/>
</dbReference>
<feature type="domain" description="Glutamine amidotransferase" evidence="10">
    <location>
        <begin position="307"/>
        <end position="527"/>
    </location>
</feature>
<dbReference type="EMBL" id="MK500400">
    <property type="protein sequence ID" value="QBK88836.1"/>
    <property type="molecule type" value="Genomic_DNA"/>
</dbReference>
<evidence type="ECO:0000256" key="7">
    <source>
        <dbReference type="ARBA" id="ARBA00022962"/>
    </source>
</evidence>
<reference evidence="12" key="1">
    <citation type="journal article" date="2019" name="MBio">
        <title>Virus Genomes from Deep Sea Sediments Expand the Ocean Megavirome and Support Independent Origins of Viral Gigantism.</title>
        <authorList>
            <person name="Backstrom D."/>
            <person name="Yutin N."/>
            <person name="Jorgensen S.L."/>
            <person name="Dharamshi J."/>
            <person name="Homa F."/>
            <person name="Zaremba-Niedwiedzka K."/>
            <person name="Spang A."/>
            <person name="Wolf Y.I."/>
            <person name="Koonin E.V."/>
            <person name="Ettema T.J."/>
        </authorList>
    </citation>
    <scope>NUCLEOTIDE SEQUENCE</scope>
</reference>
<evidence type="ECO:0000256" key="4">
    <source>
        <dbReference type="ARBA" id="ARBA00022598"/>
    </source>
</evidence>
<keyword evidence="6" id="KW-0067">ATP-binding</keyword>
<keyword evidence="5" id="KW-0547">Nucleotide-binding</keyword>
<comment type="similarity">
    <text evidence="2">Belongs to the CTP synthase family.</text>
</comment>
<keyword evidence="8" id="KW-0665">Pyrimidine biosynthesis</keyword>